<reference evidence="3" key="1">
    <citation type="submission" date="2018-09" db="EMBL/GenBank/DDBJ databases">
        <authorList>
            <person name="Livingstone P.G."/>
            <person name="Whitworth D.E."/>
        </authorList>
    </citation>
    <scope>NUCLEOTIDE SEQUENCE [LARGE SCALE GENOMIC DNA]</scope>
    <source>
        <strain evidence="3">AB050A</strain>
    </source>
</reference>
<dbReference type="Proteomes" id="UP000267003">
    <property type="component" value="Unassembled WGS sequence"/>
</dbReference>
<comment type="caution">
    <text evidence="2">The sequence shown here is derived from an EMBL/GenBank/DDBJ whole genome shotgun (WGS) entry which is preliminary data.</text>
</comment>
<dbReference type="RefSeq" id="WP_120555156.1">
    <property type="nucleotide sequence ID" value="NZ_RAWK01000048.1"/>
</dbReference>
<dbReference type="AlphaFoldDB" id="A0A3A8QML4"/>
<proteinExistence type="predicted"/>
<gene>
    <name evidence="2" type="ORF">D7W81_10215</name>
</gene>
<evidence type="ECO:0000256" key="1">
    <source>
        <dbReference type="SAM" id="MobiDB-lite"/>
    </source>
</evidence>
<feature type="compositionally biased region" description="Low complexity" evidence="1">
    <location>
        <begin position="64"/>
        <end position="85"/>
    </location>
</feature>
<sequence length="113" mass="12008">MATPPNFDRDFGYLVPFMDKVAAAASELPDASAREELVRLMAEEKVRWARIRELLQGASGSRVASKGPAQKAPAQASAQPSAAPPLARVSADGVNRVAQRESGFTVGSLKNSR</sequence>
<evidence type="ECO:0000313" key="3">
    <source>
        <dbReference type="Proteomes" id="UP000267003"/>
    </source>
</evidence>
<feature type="region of interest" description="Disordered" evidence="1">
    <location>
        <begin position="58"/>
        <end position="94"/>
    </location>
</feature>
<organism evidence="2 3">
    <name type="scientific">Corallococcus aberystwythensis</name>
    <dbReference type="NCBI Taxonomy" id="2316722"/>
    <lineage>
        <taxon>Bacteria</taxon>
        <taxon>Pseudomonadati</taxon>
        <taxon>Myxococcota</taxon>
        <taxon>Myxococcia</taxon>
        <taxon>Myxococcales</taxon>
        <taxon>Cystobacterineae</taxon>
        <taxon>Myxococcaceae</taxon>
        <taxon>Corallococcus</taxon>
    </lineage>
</organism>
<dbReference type="OrthoDB" id="5520609at2"/>
<dbReference type="EMBL" id="RAWK01000048">
    <property type="protein sequence ID" value="RKH69913.1"/>
    <property type="molecule type" value="Genomic_DNA"/>
</dbReference>
<name>A0A3A8QML4_9BACT</name>
<evidence type="ECO:0000313" key="2">
    <source>
        <dbReference type="EMBL" id="RKH69913.1"/>
    </source>
</evidence>
<protein>
    <submittedName>
        <fullName evidence="2">Uncharacterized protein</fullName>
    </submittedName>
</protein>
<accession>A0A3A8QML4</accession>
<keyword evidence="3" id="KW-1185">Reference proteome</keyword>